<protein>
    <recommendedName>
        <fullName evidence="4">Type I secretion protein</fullName>
    </recommendedName>
</protein>
<dbReference type="EMBL" id="JBHUEQ010000015">
    <property type="protein sequence ID" value="MFD1745459.1"/>
    <property type="molecule type" value="Genomic_DNA"/>
</dbReference>
<gene>
    <name evidence="2" type="ORF">ACFSE1_08315</name>
</gene>
<comment type="caution">
    <text evidence="2">The sequence shown here is derived from an EMBL/GenBank/DDBJ whole genome shotgun (WGS) entry which is preliminary data.</text>
</comment>
<sequence length="687" mass="73514">MYADKITDMIAHFIGHFEMVTEEMRLRVTPNGGSTINTPARSPDVDGPSAPDFASDLILDDYNPQVKYAGPHLTLMPAKWIPQRLDQQEKQSDSPNSPGDLDPAAAKAMTPPPLDVPDVLKVYVGPGSALSHMAQVNLLQDDDYLNLVDSLRDTVDLQFVNQRLHDYTVLASAKTPFSELHRTDGYEGLQAIWGKSHAFAEIITGDKPGQLAGSPEDALEQGNHSLATAGPVLSGVFVNGQLVSALPVLDDLMPERGIAAPSGKPEKSDVSLEENSSAHNTLVVAAGANVSANIVNLTNVGIVTPTLTVMGDYHQLNVISQSYVYSDHDSISHPAGGDSRQDVLSDPYQSLGTTSLNVASFSQSQWGSSGSQSESSREDEPVFPQSWRVSVVDGDVSFVQWIEQYNFVTDNDQMKLTFTGTDTSVIIGGNAVVNLSSYLGLSLQYDLVIVGGNVLDMNIISQISVLYDNDWISAASYGEGFTAQTGNNLIWNGASIHEVGMPDRFESVQQDMRDAVDAIENRDASMPASLAQNENFEGLSHLDVLYITGNLYEVSVVKQVNVLGDADHVRQLANDAASHSPGATISVDTGSNAVVNIASIMDYDSFGGSTYVGGQLYSDSVLIQSGIIEDDETVPQATLPRLANEVIAFLGDEAGEGTSNQDGIINGGHDLSWSLAHPVDVMQTAIA</sequence>
<dbReference type="Proteomes" id="UP001597322">
    <property type="component" value="Unassembled WGS sequence"/>
</dbReference>
<feature type="compositionally biased region" description="Polar residues" evidence="1">
    <location>
        <begin position="31"/>
        <end position="40"/>
    </location>
</feature>
<proteinExistence type="predicted"/>
<evidence type="ECO:0000256" key="1">
    <source>
        <dbReference type="SAM" id="MobiDB-lite"/>
    </source>
</evidence>
<feature type="region of interest" description="Disordered" evidence="1">
    <location>
        <begin position="30"/>
        <end position="52"/>
    </location>
</feature>
<feature type="region of interest" description="Disordered" evidence="1">
    <location>
        <begin position="85"/>
        <end position="112"/>
    </location>
</feature>
<keyword evidence="3" id="KW-1185">Reference proteome</keyword>
<evidence type="ECO:0008006" key="4">
    <source>
        <dbReference type="Google" id="ProtNLM"/>
    </source>
</evidence>
<evidence type="ECO:0000313" key="3">
    <source>
        <dbReference type="Proteomes" id="UP001597322"/>
    </source>
</evidence>
<name>A0ABW4M2F1_9HYPH</name>
<reference evidence="3" key="1">
    <citation type="journal article" date="2019" name="Int. J. Syst. Evol. Microbiol.">
        <title>The Global Catalogue of Microorganisms (GCM) 10K type strain sequencing project: providing services to taxonomists for standard genome sequencing and annotation.</title>
        <authorList>
            <consortium name="The Broad Institute Genomics Platform"/>
            <consortium name="The Broad Institute Genome Sequencing Center for Infectious Disease"/>
            <person name="Wu L."/>
            <person name="Ma J."/>
        </authorList>
    </citation>
    <scope>NUCLEOTIDE SEQUENCE [LARGE SCALE GENOMIC DNA]</scope>
    <source>
        <strain evidence="3">CG52</strain>
    </source>
</reference>
<accession>A0ABW4M2F1</accession>
<dbReference type="RefSeq" id="WP_377399157.1">
    <property type="nucleotide sequence ID" value="NZ_JBHUEQ010000015.1"/>
</dbReference>
<organism evidence="2 3">
    <name type="scientific">Rhizobium helianthi</name>
    <dbReference type="NCBI Taxonomy" id="1132695"/>
    <lineage>
        <taxon>Bacteria</taxon>
        <taxon>Pseudomonadati</taxon>
        <taxon>Pseudomonadota</taxon>
        <taxon>Alphaproteobacteria</taxon>
        <taxon>Hyphomicrobiales</taxon>
        <taxon>Rhizobiaceae</taxon>
        <taxon>Rhizobium/Agrobacterium group</taxon>
        <taxon>Rhizobium</taxon>
    </lineage>
</organism>
<evidence type="ECO:0000313" key="2">
    <source>
        <dbReference type="EMBL" id="MFD1745459.1"/>
    </source>
</evidence>